<dbReference type="STRING" id="1637975.AN957_12305"/>
<keyword evidence="2" id="KW-1185">Reference proteome</keyword>
<accession>A0A0Q3SIB7</accession>
<name>A0A0Q3SIB7_9BACI</name>
<organism evidence="1 2">
    <name type="scientific">Cytobacillus solani</name>
    <dbReference type="NCBI Taxonomy" id="1637975"/>
    <lineage>
        <taxon>Bacteria</taxon>
        <taxon>Bacillati</taxon>
        <taxon>Bacillota</taxon>
        <taxon>Bacilli</taxon>
        <taxon>Bacillales</taxon>
        <taxon>Bacillaceae</taxon>
        <taxon>Cytobacillus</taxon>
    </lineage>
</organism>
<dbReference type="Proteomes" id="UP000050996">
    <property type="component" value="Unassembled WGS sequence"/>
</dbReference>
<dbReference type="AlphaFoldDB" id="A0A0Q3SIB7"/>
<evidence type="ECO:0000313" key="2">
    <source>
        <dbReference type="Proteomes" id="UP000050996"/>
    </source>
</evidence>
<dbReference type="PATRIC" id="fig|1637975.4.peg.2286"/>
<comment type="caution">
    <text evidence="1">The sequence shown here is derived from an EMBL/GenBank/DDBJ whole genome shotgun (WGS) entry which is preliminary data.</text>
</comment>
<sequence length="105" mass="12129">MSEKWTFNTDKDYWDFGSYDSRKEAIEQGRIVIKGEDPDYFYENSHFSVGTIVPVAMKSIDAENMILEPIAEDLYGDHEQGGVISPLLANVYLHYVLDLWFEKEG</sequence>
<reference evidence="1 2" key="1">
    <citation type="submission" date="2015-09" db="EMBL/GenBank/DDBJ databases">
        <title>Genome sequencing project for genomic taxonomy and phylogenomics of Bacillus-like bacteria.</title>
        <authorList>
            <person name="Liu B."/>
            <person name="Wang J."/>
            <person name="Zhu Y."/>
            <person name="Liu G."/>
            <person name="Chen Q."/>
            <person name="Chen Z."/>
            <person name="Lan J."/>
            <person name="Che J."/>
            <person name="Ge C."/>
            <person name="Shi H."/>
            <person name="Pan Z."/>
            <person name="Liu X."/>
        </authorList>
    </citation>
    <scope>NUCLEOTIDE SEQUENCE [LARGE SCALE GENOMIC DNA]</scope>
    <source>
        <strain evidence="1 2">FJAT-18043</strain>
    </source>
</reference>
<dbReference type="EMBL" id="LJIX01000006">
    <property type="protein sequence ID" value="KQL19276.1"/>
    <property type="molecule type" value="Genomic_DNA"/>
</dbReference>
<proteinExistence type="predicted"/>
<gene>
    <name evidence="1" type="ORF">AN957_12305</name>
</gene>
<protein>
    <submittedName>
        <fullName evidence="1">Uncharacterized protein</fullName>
    </submittedName>
</protein>
<evidence type="ECO:0000313" key="1">
    <source>
        <dbReference type="EMBL" id="KQL19276.1"/>
    </source>
</evidence>
<dbReference type="RefSeq" id="WP_053474570.1">
    <property type="nucleotide sequence ID" value="NZ_LJIX01000006.1"/>
</dbReference>